<evidence type="ECO:0008006" key="8">
    <source>
        <dbReference type="Google" id="ProtNLM"/>
    </source>
</evidence>
<dbReference type="PANTHER" id="PTHR43156">
    <property type="entry name" value="STAGE II SPORULATION PROTEIN E-RELATED"/>
    <property type="match status" value="1"/>
</dbReference>
<dbReference type="InterPro" id="IPR035965">
    <property type="entry name" value="PAS-like_dom_sf"/>
</dbReference>
<dbReference type="InterPro" id="IPR000014">
    <property type="entry name" value="PAS"/>
</dbReference>
<gene>
    <name evidence="6" type="ORF">FH715_18500</name>
</gene>
<feature type="region of interest" description="Disordered" evidence="2">
    <location>
        <begin position="160"/>
        <end position="181"/>
    </location>
</feature>
<dbReference type="Gene3D" id="3.30.565.10">
    <property type="entry name" value="Histidine kinase-like ATPase, C-terminal domain"/>
    <property type="match status" value="1"/>
</dbReference>
<dbReference type="InterPro" id="IPR003594">
    <property type="entry name" value="HATPase_dom"/>
</dbReference>
<dbReference type="RefSeq" id="WP_139646735.1">
    <property type="nucleotide sequence ID" value="NZ_BAAAZS010000061.1"/>
</dbReference>
<dbReference type="PANTHER" id="PTHR43156:SF2">
    <property type="entry name" value="STAGE II SPORULATION PROTEIN E"/>
    <property type="match status" value="1"/>
</dbReference>
<dbReference type="OrthoDB" id="118142at2"/>
<dbReference type="Proteomes" id="UP000311713">
    <property type="component" value="Unassembled WGS sequence"/>
</dbReference>
<dbReference type="Gene3D" id="3.60.40.10">
    <property type="entry name" value="PPM-type phosphatase domain"/>
    <property type="match status" value="1"/>
</dbReference>
<proteinExistence type="predicted"/>
<reference evidence="6 7" key="1">
    <citation type="submission" date="2019-06" db="EMBL/GenBank/DDBJ databases">
        <title>Draft genome of Streptomyces sedi sp. JCM16909.</title>
        <authorList>
            <person name="Klykleung N."/>
            <person name="Tanasupawat S."/>
            <person name="Kudo T."/>
            <person name="Yuki M."/>
            <person name="Ohkuma M."/>
        </authorList>
    </citation>
    <scope>NUCLEOTIDE SEQUENCE [LARGE SCALE GENOMIC DNA]</scope>
    <source>
        <strain evidence="6 7">JCM 16909</strain>
    </source>
</reference>
<feature type="domain" description="PAS fold-3" evidence="4">
    <location>
        <begin position="208"/>
        <end position="286"/>
    </location>
</feature>
<dbReference type="InterPro" id="IPR052016">
    <property type="entry name" value="Bact_Sigma-Reg"/>
</dbReference>
<dbReference type="InterPro" id="IPR001932">
    <property type="entry name" value="PPM-type_phosphatase-like_dom"/>
</dbReference>
<dbReference type="InterPro" id="IPR029016">
    <property type="entry name" value="GAF-like_dom_sf"/>
</dbReference>
<evidence type="ECO:0000259" key="4">
    <source>
        <dbReference type="Pfam" id="PF08447"/>
    </source>
</evidence>
<comment type="caution">
    <text evidence="6">The sequence shown here is derived from an EMBL/GenBank/DDBJ whole genome shotgun (WGS) entry which is preliminary data.</text>
</comment>
<evidence type="ECO:0000259" key="3">
    <source>
        <dbReference type="Pfam" id="PF07228"/>
    </source>
</evidence>
<dbReference type="Pfam" id="PF13581">
    <property type="entry name" value="HATPase_c_2"/>
    <property type="match status" value="1"/>
</dbReference>
<dbReference type="Gene3D" id="3.30.450.40">
    <property type="match status" value="1"/>
</dbReference>
<dbReference type="InterPro" id="IPR036890">
    <property type="entry name" value="HATPase_C_sf"/>
</dbReference>
<name>A0A5C4UY49_9ACTN</name>
<evidence type="ECO:0000313" key="7">
    <source>
        <dbReference type="Proteomes" id="UP000311713"/>
    </source>
</evidence>
<feature type="domain" description="Histidine kinase/HSP90-like ATPase" evidence="5">
    <location>
        <begin position="836"/>
        <end position="945"/>
    </location>
</feature>
<dbReference type="SUPFAM" id="SSF55781">
    <property type="entry name" value="GAF domain-like"/>
    <property type="match status" value="1"/>
</dbReference>
<dbReference type="CDD" id="cd16936">
    <property type="entry name" value="HATPase_RsbW-like"/>
    <property type="match status" value="1"/>
</dbReference>
<feature type="domain" description="PPM-type phosphatase" evidence="3">
    <location>
        <begin position="643"/>
        <end position="820"/>
    </location>
</feature>
<evidence type="ECO:0000256" key="1">
    <source>
        <dbReference type="ARBA" id="ARBA00022801"/>
    </source>
</evidence>
<dbReference type="InterPro" id="IPR013655">
    <property type="entry name" value="PAS_fold_3"/>
</dbReference>
<evidence type="ECO:0000313" key="6">
    <source>
        <dbReference type="EMBL" id="TNM28153.1"/>
    </source>
</evidence>
<dbReference type="Gene3D" id="3.30.450.20">
    <property type="entry name" value="PAS domain"/>
    <property type="match status" value="1"/>
</dbReference>
<dbReference type="Pfam" id="PF08447">
    <property type="entry name" value="PAS_3"/>
    <property type="match status" value="1"/>
</dbReference>
<evidence type="ECO:0000259" key="5">
    <source>
        <dbReference type="Pfam" id="PF13581"/>
    </source>
</evidence>
<dbReference type="AlphaFoldDB" id="A0A5C4UY49"/>
<dbReference type="GO" id="GO:0016791">
    <property type="term" value="F:phosphatase activity"/>
    <property type="evidence" value="ECO:0007669"/>
    <property type="project" value="TreeGrafter"/>
</dbReference>
<evidence type="ECO:0000256" key="2">
    <source>
        <dbReference type="SAM" id="MobiDB-lite"/>
    </source>
</evidence>
<protein>
    <recommendedName>
        <fullName evidence="8">GAF domain-containing protein</fullName>
    </recommendedName>
</protein>
<organism evidence="6 7">
    <name type="scientific">Streptomyces sedi</name>
    <dbReference type="NCBI Taxonomy" id="555059"/>
    <lineage>
        <taxon>Bacteria</taxon>
        <taxon>Bacillati</taxon>
        <taxon>Actinomycetota</taxon>
        <taxon>Actinomycetes</taxon>
        <taxon>Kitasatosporales</taxon>
        <taxon>Streptomycetaceae</taxon>
        <taxon>Streptomyces</taxon>
    </lineage>
</organism>
<dbReference type="Pfam" id="PF07228">
    <property type="entry name" value="SpoIIE"/>
    <property type="match status" value="1"/>
</dbReference>
<dbReference type="CDD" id="cd00130">
    <property type="entry name" value="PAS"/>
    <property type="match status" value="1"/>
</dbReference>
<dbReference type="EMBL" id="VDGT01000014">
    <property type="protein sequence ID" value="TNM28153.1"/>
    <property type="molecule type" value="Genomic_DNA"/>
</dbReference>
<dbReference type="SUPFAM" id="SSF55785">
    <property type="entry name" value="PYP-like sensor domain (PAS domain)"/>
    <property type="match status" value="1"/>
</dbReference>
<keyword evidence="1" id="KW-0378">Hydrolase</keyword>
<accession>A0A5C4UY49</accession>
<keyword evidence="7" id="KW-1185">Reference proteome</keyword>
<dbReference type="InterPro" id="IPR036457">
    <property type="entry name" value="PPM-type-like_dom_sf"/>
</dbReference>
<sequence>MFDDAADLIRLGTLAGVEVTAEVELLRLAVQHAVAGTGGLGGFAHLRQGAGVPLRLATVVGLPVTVARRWDLLPEESPTAPAVALREGGLRWAAAWPPGGEPEGSAWGAVERVGVLALPVWGDEGPAGVLSVLAADPPEPRRAFLRRLAEVAGERLGSVAHQRPGEPAPWRRPTPTAASRTRSVPVAMWSWDLATGLMEHGPEAAPLLRLAGLDPEHWDHRAGTLMARVHPDDRPAVEADVRRAIAERKVLAVEFRVRDTSGHSNWLSLRGQFRFDAQGVPTRLEGHSWDITSSHSVLQWLPTLLENHPDPLYTFLADREVIWSNRAANAMAAAYDPGHPEDVAGWFVGGRAGEENARAVLDAAFASAGTLVTHEFTAPAAVAPAPRAWRARSGRIGEHIAVQLMDISAQHDTERAAALRAQQVDRFREAMARAVRAKDAAAAVAEHVLPMVDADGLLVYQYQAEATELIGSAGYSAERLRELEESGVAPMGRGFPASEAPTFYGSPEELTRRAPEIADVVRAGGRQAWFSLPLAVANEKVGHCVLSWNRPHALGTEEFSLLATLGGLLAQSLERGRLFDREHSRAQALRQALRPWELPMPVGVTVAARRHPLRQADRFGSWSAALPLPSARTLLVSASIGSDGLRAAVAMGQLRTTVSELARLDQPLDELAAQVSECEVVTRLGRDPEAPCPTLLLALYDATSGRLDVLSAGHPVPLLTSPDGRTEVCRVPVGVPLGASAIPYTTWRTEVAPGSLLCVSTASLTVDGAGERPARAPAGALEAVAGAPAERALPLLEERCERVWDSMGEAPESGATLLLARLDRLPPGRQATIKLPCEPASAGLARRWLAERLVELGLEKLVFVAELSVSELVSNTVRHASGPIRLRLLRLTDRLVVEVYDHSQSAPRLRPLNLLAEEGRGLLLVAQTAEAWGSFFTEDGKCIWIALALEGPGGAGAFEGDAESG</sequence>